<evidence type="ECO:0000256" key="6">
    <source>
        <dbReference type="SAM" id="Phobius"/>
    </source>
</evidence>
<dbReference type="EMBL" id="JBBWRZ010000001">
    <property type="protein sequence ID" value="KAK8247596.1"/>
    <property type="molecule type" value="Genomic_DNA"/>
</dbReference>
<feature type="transmembrane region" description="Helical" evidence="6">
    <location>
        <begin position="404"/>
        <end position="422"/>
    </location>
</feature>
<evidence type="ECO:0000256" key="2">
    <source>
        <dbReference type="ARBA" id="ARBA00022692"/>
    </source>
</evidence>
<reference evidence="7 8" key="1">
    <citation type="submission" date="2024-04" db="EMBL/GenBank/DDBJ databases">
        <title>Phyllosticta paracitricarpa is synonymous to the EU quarantine fungus P. citricarpa based on phylogenomic analyses.</title>
        <authorList>
            <consortium name="Lawrence Berkeley National Laboratory"/>
            <person name="Van Ingen-Buijs V.A."/>
            <person name="Van Westerhoven A.C."/>
            <person name="Haridas S."/>
            <person name="Skiadas P."/>
            <person name="Martin F."/>
            <person name="Groenewald J.Z."/>
            <person name="Crous P.W."/>
            <person name="Seidl M.F."/>
        </authorList>
    </citation>
    <scope>NUCLEOTIDE SEQUENCE [LARGE SCALE GENOMIC DNA]</scope>
    <source>
        <strain evidence="7 8">CBS 123374</strain>
    </source>
</reference>
<evidence type="ECO:0000256" key="5">
    <source>
        <dbReference type="SAM" id="MobiDB-lite"/>
    </source>
</evidence>
<feature type="transmembrane region" description="Helical" evidence="6">
    <location>
        <begin position="428"/>
        <end position="447"/>
    </location>
</feature>
<feature type="compositionally biased region" description="Basic and acidic residues" evidence="5">
    <location>
        <begin position="90"/>
        <end position="99"/>
    </location>
</feature>
<sequence length="480" mass="55413">MEPERDLELGPVPRGSNNVDPAMNDDDSADNQTDENAANGNPVDENQPGNSSSSSEEDISWPPAGERVYVLNFTKTVSGHYNLQKTSHKTFEDFRDSRESQGTPRVLEDSNNGSEEIILVDGSPTRALDTYQILDYISRVGSMDRPRISLESWDRTIKNYTNAPDSYRLYVVGRESPNGYFDTDEVPKSHILPLRRFGPNDYRGLRMSYAEVHQLTYHRMAHTTIIVHWCDSHPFHEKTVAGNLATKLTKVKTQTMSELDLSLMIRAKIYRFMVENESNTLDAIEDEIDRIDREMPVDWLLRDNIQNWRWLIGSWRSYLYSKPNPEQQMIQFLQVAKNLDDYVERDFQDKIKSLRSRFSYVRHHLEQTLNALMGTMSILESGKAIEQAEIGINQAKQVTKLTQLAFFFVPLTFVCGIFGMNLNELNNTGIYVWVVTSISLSLATYLVMYYRSIVMSIEYWRFGAVPFLIISRTLSRSWFR</sequence>
<proteinExistence type="predicted"/>
<dbReference type="Proteomes" id="UP001492380">
    <property type="component" value="Unassembled WGS sequence"/>
</dbReference>
<keyword evidence="8" id="KW-1185">Reference proteome</keyword>
<gene>
    <name evidence="7" type="ORF">HDK90DRAFT_474833</name>
</gene>
<feature type="region of interest" description="Disordered" evidence="5">
    <location>
        <begin position="90"/>
        <end position="110"/>
    </location>
</feature>
<evidence type="ECO:0000256" key="3">
    <source>
        <dbReference type="ARBA" id="ARBA00022989"/>
    </source>
</evidence>
<keyword evidence="3 6" id="KW-1133">Transmembrane helix</keyword>
<dbReference type="InterPro" id="IPR002523">
    <property type="entry name" value="MgTranspt_CorA/ZnTranspt_ZntB"/>
</dbReference>
<keyword evidence="4 6" id="KW-0472">Membrane</keyword>
<evidence type="ECO:0000256" key="1">
    <source>
        <dbReference type="ARBA" id="ARBA00004141"/>
    </source>
</evidence>
<protein>
    <submittedName>
        <fullName evidence="7">Uncharacterized protein</fullName>
    </submittedName>
</protein>
<keyword evidence="2 6" id="KW-0812">Transmembrane</keyword>
<name>A0ABR1Z6B0_9PEZI</name>
<evidence type="ECO:0000313" key="7">
    <source>
        <dbReference type="EMBL" id="KAK8247596.1"/>
    </source>
</evidence>
<accession>A0ABR1Z6B0</accession>
<feature type="compositionally biased region" description="Acidic residues" evidence="5">
    <location>
        <begin position="23"/>
        <end position="33"/>
    </location>
</feature>
<dbReference type="InterPro" id="IPR045863">
    <property type="entry name" value="CorA_TM1_TM2"/>
</dbReference>
<organism evidence="7 8">
    <name type="scientific">Phyllosticta capitalensis</name>
    <dbReference type="NCBI Taxonomy" id="121624"/>
    <lineage>
        <taxon>Eukaryota</taxon>
        <taxon>Fungi</taxon>
        <taxon>Dikarya</taxon>
        <taxon>Ascomycota</taxon>
        <taxon>Pezizomycotina</taxon>
        <taxon>Dothideomycetes</taxon>
        <taxon>Dothideomycetes incertae sedis</taxon>
        <taxon>Botryosphaeriales</taxon>
        <taxon>Phyllostictaceae</taxon>
        <taxon>Phyllosticta</taxon>
    </lineage>
</organism>
<dbReference type="Gene3D" id="1.20.58.340">
    <property type="entry name" value="Magnesium transport protein CorA, transmembrane region"/>
    <property type="match status" value="1"/>
</dbReference>
<evidence type="ECO:0000256" key="4">
    <source>
        <dbReference type="ARBA" id="ARBA00023136"/>
    </source>
</evidence>
<comment type="caution">
    <text evidence="7">The sequence shown here is derived from an EMBL/GenBank/DDBJ whole genome shotgun (WGS) entry which is preliminary data.</text>
</comment>
<comment type="subcellular location">
    <subcellularLocation>
        <location evidence="1">Membrane</location>
        <topology evidence="1">Multi-pass membrane protein</topology>
    </subcellularLocation>
</comment>
<feature type="region of interest" description="Disordered" evidence="5">
    <location>
        <begin position="1"/>
        <end position="61"/>
    </location>
</feature>
<dbReference type="Pfam" id="PF01544">
    <property type="entry name" value="CorA"/>
    <property type="match status" value="1"/>
</dbReference>
<evidence type="ECO:0000313" key="8">
    <source>
        <dbReference type="Proteomes" id="UP001492380"/>
    </source>
</evidence>
<dbReference type="SUPFAM" id="SSF144083">
    <property type="entry name" value="Magnesium transport protein CorA, transmembrane region"/>
    <property type="match status" value="1"/>
</dbReference>